<dbReference type="PROSITE" id="PS50115">
    <property type="entry name" value="ARFGAP"/>
    <property type="match status" value="1"/>
</dbReference>
<name>A0A1D6E1X2_MAIZE</name>
<dbReference type="InterPro" id="IPR038508">
    <property type="entry name" value="ArfGAP_dom_sf"/>
</dbReference>
<dbReference type="GO" id="GO:0005096">
    <property type="term" value="F:GTPase activator activity"/>
    <property type="evidence" value="ECO:0007669"/>
    <property type="project" value="InterPro"/>
</dbReference>
<dbReference type="Gene3D" id="1.10.220.150">
    <property type="entry name" value="Arf GTPase activating protein"/>
    <property type="match status" value="1"/>
</dbReference>
<dbReference type="Pfam" id="PF01412">
    <property type="entry name" value="ArfGap"/>
    <property type="match status" value="1"/>
</dbReference>
<dbReference type="PRINTS" id="PR00405">
    <property type="entry name" value="REVINTRACTNG"/>
</dbReference>
<evidence type="ECO:0000256" key="1">
    <source>
        <dbReference type="SAM" id="MobiDB-lite"/>
    </source>
</evidence>
<proteinExistence type="predicted"/>
<keyword evidence="2" id="KW-0472">Membrane</keyword>
<protein>
    <submittedName>
        <fullName evidence="3">NSP (Nuclear shuttle protein)-interacting GTPase</fullName>
    </submittedName>
</protein>
<dbReference type="PANTHER" id="PTHR46085">
    <property type="entry name" value="ARFGAP/RECO-RELATED"/>
    <property type="match status" value="1"/>
</dbReference>
<dbReference type="SMART" id="SM00105">
    <property type="entry name" value="ArfGap"/>
    <property type="match status" value="1"/>
</dbReference>
<dbReference type="PaxDb" id="4577-GRMZM2G129386_P01"/>
<dbReference type="SUPFAM" id="SSF57863">
    <property type="entry name" value="ArfGap/RecO-like zinc finger"/>
    <property type="match status" value="1"/>
</dbReference>
<feature type="transmembrane region" description="Helical" evidence="2">
    <location>
        <begin position="79"/>
        <end position="97"/>
    </location>
</feature>
<dbReference type="ExpressionAtlas" id="A0A1D6E1X2">
    <property type="expression patterns" value="baseline and differential"/>
</dbReference>
<dbReference type="SMR" id="A0A1D6E1X2"/>
<dbReference type="PANTHER" id="PTHR46085:SF19">
    <property type="entry name" value="ARF-GAP DOMAIN-CONTAINING PROTEIN"/>
    <property type="match status" value="1"/>
</dbReference>
<dbReference type="InterPro" id="IPR044820">
    <property type="entry name" value="AGD14-like"/>
</dbReference>
<reference evidence="3" key="1">
    <citation type="submission" date="2015-12" db="EMBL/GenBank/DDBJ databases">
        <title>Update maize B73 reference genome by single molecule sequencing technologies.</title>
        <authorList>
            <consortium name="Maize Genome Sequencing Project"/>
            <person name="Ware D."/>
        </authorList>
    </citation>
    <scope>NUCLEOTIDE SEQUENCE [LARGE SCALE GENOMIC DNA]</scope>
    <source>
        <tissue evidence="3">Seedling</tissue>
    </source>
</reference>
<dbReference type="EMBL" id="CM007648">
    <property type="protein sequence ID" value="ONM14662.1"/>
    <property type="molecule type" value="Genomic_DNA"/>
</dbReference>
<dbReference type="InterPro" id="IPR037278">
    <property type="entry name" value="ARFGAP/RecO"/>
</dbReference>
<organism evidence="3">
    <name type="scientific">Zea mays</name>
    <name type="common">Maize</name>
    <dbReference type="NCBI Taxonomy" id="4577"/>
    <lineage>
        <taxon>Eukaryota</taxon>
        <taxon>Viridiplantae</taxon>
        <taxon>Streptophyta</taxon>
        <taxon>Embryophyta</taxon>
        <taxon>Tracheophyta</taxon>
        <taxon>Spermatophyta</taxon>
        <taxon>Magnoliopsida</taxon>
        <taxon>Liliopsida</taxon>
        <taxon>Poales</taxon>
        <taxon>Poaceae</taxon>
        <taxon>PACMAD clade</taxon>
        <taxon>Panicoideae</taxon>
        <taxon>Andropogonodae</taxon>
        <taxon>Andropogoneae</taxon>
        <taxon>Tripsacinae</taxon>
        <taxon>Zea</taxon>
    </lineage>
</organism>
<dbReference type="eggNOG" id="KOG2073">
    <property type="taxonomic scope" value="Eukaryota"/>
</dbReference>
<dbReference type="InParanoid" id="A0A1D6E1X2"/>
<feature type="region of interest" description="Disordered" evidence="1">
    <location>
        <begin position="309"/>
        <end position="328"/>
    </location>
</feature>
<feature type="compositionally biased region" description="Polar residues" evidence="1">
    <location>
        <begin position="235"/>
        <end position="254"/>
    </location>
</feature>
<dbReference type="InterPro" id="IPR001164">
    <property type="entry name" value="ArfGAP_dom"/>
</dbReference>
<evidence type="ECO:0000256" key="2">
    <source>
        <dbReference type="SAM" id="Phobius"/>
    </source>
</evidence>
<sequence length="357" mass="39107">MSGSPTAAMSGVNILQLFAYDISCSFELSSALLFNLFADLGQPNDVVLGAATSIWLPVPATMSSPLATTRMRASRSISAYGIGFLLLSGHCIAIALVDKFKLKSDHDVQQHNEESDYMGRTEFPVDEDAHSVGDCVKGPQYVCTSFSTFICTNCSGIHREFSHRVKSVSMAKFTSQEVSALQEGGNELLRKSISSIGTCKALLLTVDSSPGVLRSAYVGTYEDNHDLKRTKESLSENQNNLDGHPVSSTVDQNNNSTMAREKVDLRSHLCPDDLLKTDGKSENNQKVVISSASSAAQASKEINSNKVFLPIKLPDPPRSQKATSSNTSTEAQLMISRYSIRPMLQKYFQMELWMIRR</sequence>
<feature type="region of interest" description="Disordered" evidence="1">
    <location>
        <begin position="233"/>
        <end position="254"/>
    </location>
</feature>
<gene>
    <name evidence="3" type="ORF">ZEAMMB73_Zm00001d002555</name>
</gene>
<evidence type="ECO:0000313" key="3">
    <source>
        <dbReference type="EMBL" id="ONM14662.1"/>
    </source>
</evidence>
<accession>A0A1D6E1X2</accession>
<keyword evidence="2" id="KW-1133">Transmembrane helix</keyword>
<dbReference type="STRING" id="4577.A0A1D6E1X2"/>
<keyword evidence="2" id="KW-0812">Transmembrane</keyword>
<dbReference type="AlphaFoldDB" id="A0A1D6E1X2"/>